<evidence type="ECO:0000256" key="3">
    <source>
        <dbReference type="PROSITE-ProRule" id="PRU00339"/>
    </source>
</evidence>
<dbReference type="Pfam" id="PF13176">
    <property type="entry name" value="TPR_7"/>
    <property type="match status" value="1"/>
</dbReference>
<evidence type="ECO:0000256" key="1">
    <source>
        <dbReference type="ARBA" id="ARBA00022737"/>
    </source>
</evidence>
<feature type="region of interest" description="Disordered" evidence="4">
    <location>
        <begin position="346"/>
        <end position="383"/>
    </location>
</feature>
<proteinExistence type="predicted"/>
<reference evidence="5 6" key="1">
    <citation type="journal article" date="2020" name="G3 (Bethesda)">
        <title>Improved Reference Genome for Cyclotella cryptica CCMP332, a Model for Cell Wall Morphogenesis, Salinity Adaptation, and Lipid Production in Diatoms (Bacillariophyta).</title>
        <authorList>
            <person name="Roberts W.R."/>
            <person name="Downey K.M."/>
            <person name="Ruck E.C."/>
            <person name="Traller J.C."/>
            <person name="Alverson A.J."/>
        </authorList>
    </citation>
    <scope>NUCLEOTIDE SEQUENCE [LARGE SCALE GENOMIC DNA]</scope>
    <source>
        <strain evidence="5 6">CCMP332</strain>
    </source>
</reference>
<keyword evidence="2 3" id="KW-0802">TPR repeat</keyword>
<organism evidence="5 6">
    <name type="scientific">Cyclotella cryptica</name>
    <dbReference type="NCBI Taxonomy" id="29204"/>
    <lineage>
        <taxon>Eukaryota</taxon>
        <taxon>Sar</taxon>
        <taxon>Stramenopiles</taxon>
        <taxon>Ochrophyta</taxon>
        <taxon>Bacillariophyta</taxon>
        <taxon>Coscinodiscophyceae</taxon>
        <taxon>Thalassiosirophycidae</taxon>
        <taxon>Stephanodiscales</taxon>
        <taxon>Stephanodiscaceae</taxon>
        <taxon>Cyclotella</taxon>
    </lineage>
</organism>
<feature type="compositionally biased region" description="Basic and acidic residues" evidence="4">
    <location>
        <begin position="355"/>
        <end position="364"/>
    </location>
</feature>
<dbReference type="InterPro" id="IPR019734">
    <property type="entry name" value="TPR_rpt"/>
</dbReference>
<dbReference type="SMART" id="SM00028">
    <property type="entry name" value="TPR"/>
    <property type="match status" value="7"/>
</dbReference>
<dbReference type="SUPFAM" id="SSF48452">
    <property type="entry name" value="TPR-like"/>
    <property type="match status" value="2"/>
</dbReference>
<dbReference type="Gene3D" id="1.25.40.10">
    <property type="entry name" value="Tetratricopeptide repeat domain"/>
    <property type="match status" value="2"/>
</dbReference>
<dbReference type="EMBL" id="JABMIG020000169">
    <property type="protein sequence ID" value="KAL3787771.1"/>
    <property type="molecule type" value="Genomic_DNA"/>
</dbReference>
<feature type="region of interest" description="Disordered" evidence="4">
    <location>
        <begin position="546"/>
        <end position="580"/>
    </location>
</feature>
<feature type="compositionally biased region" description="Acidic residues" evidence="4">
    <location>
        <begin position="555"/>
        <end position="570"/>
    </location>
</feature>
<evidence type="ECO:0008006" key="7">
    <source>
        <dbReference type="Google" id="ProtNLM"/>
    </source>
</evidence>
<dbReference type="AlphaFoldDB" id="A0ABD3PK80"/>
<evidence type="ECO:0000313" key="6">
    <source>
        <dbReference type="Proteomes" id="UP001516023"/>
    </source>
</evidence>
<comment type="caution">
    <text evidence="5">The sequence shown here is derived from an EMBL/GenBank/DDBJ whole genome shotgun (WGS) entry which is preliminary data.</text>
</comment>
<accession>A0ABD3PK80</accession>
<dbReference type="Pfam" id="PF13424">
    <property type="entry name" value="TPR_12"/>
    <property type="match status" value="2"/>
</dbReference>
<feature type="compositionally biased region" description="Basic and acidic residues" evidence="4">
    <location>
        <begin position="1"/>
        <end position="34"/>
    </location>
</feature>
<feature type="repeat" description="TPR" evidence="3">
    <location>
        <begin position="832"/>
        <end position="865"/>
    </location>
</feature>
<feature type="region of interest" description="Disordered" evidence="4">
    <location>
        <begin position="1"/>
        <end position="150"/>
    </location>
</feature>
<name>A0ABD3PK80_9STRA</name>
<feature type="compositionally biased region" description="Low complexity" evidence="4">
    <location>
        <begin position="366"/>
        <end position="380"/>
    </location>
</feature>
<feature type="region of interest" description="Disordered" evidence="4">
    <location>
        <begin position="637"/>
        <end position="675"/>
    </location>
</feature>
<feature type="compositionally biased region" description="Gly residues" evidence="4">
    <location>
        <begin position="638"/>
        <end position="654"/>
    </location>
</feature>
<dbReference type="PROSITE" id="PS50005">
    <property type="entry name" value="TPR"/>
    <property type="match status" value="1"/>
</dbReference>
<evidence type="ECO:0000256" key="2">
    <source>
        <dbReference type="ARBA" id="ARBA00022803"/>
    </source>
</evidence>
<keyword evidence="6" id="KW-1185">Reference proteome</keyword>
<feature type="compositionally biased region" description="Low complexity" evidence="4">
    <location>
        <begin position="116"/>
        <end position="132"/>
    </location>
</feature>
<dbReference type="PANTHER" id="PTHR45641:SF19">
    <property type="entry name" value="NEPHROCYSTIN-3"/>
    <property type="match status" value="1"/>
</dbReference>
<dbReference type="PANTHER" id="PTHR45641">
    <property type="entry name" value="TETRATRICOPEPTIDE REPEAT PROTEIN (AFU_ORTHOLOGUE AFUA_6G03870)"/>
    <property type="match status" value="1"/>
</dbReference>
<evidence type="ECO:0000256" key="4">
    <source>
        <dbReference type="SAM" id="MobiDB-lite"/>
    </source>
</evidence>
<keyword evidence="1" id="KW-0677">Repeat</keyword>
<dbReference type="Proteomes" id="UP001516023">
    <property type="component" value="Unassembled WGS sequence"/>
</dbReference>
<dbReference type="InterPro" id="IPR011990">
    <property type="entry name" value="TPR-like_helical_dom_sf"/>
</dbReference>
<protein>
    <recommendedName>
        <fullName evidence="7">Kinesin light chain</fullName>
    </recommendedName>
</protein>
<feature type="region of interest" description="Disordered" evidence="4">
    <location>
        <begin position="205"/>
        <end position="232"/>
    </location>
</feature>
<feature type="compositionally biased region" description="Low complexity" evidence="4">
    <location>
        <begin position="80"/>
        <end position="89"/>
    </location>
</feature>
<gene>
    <name evidence="5" type="ORF">HJC23_009822</name>
</gene>
<sequence>MNRSARSECPPRFERLTDTKKKHKYDYSYTRDRQTMSLLRPITMRLSPVKKQQQQQESTHDNDSNNDRNNNNDTSMPESTTTTKTATTAVPPRSTRNKKHPNDKDDHDDNDSLWITSSTESSATTAVMAGAGRWRRRRSGGGGSGNLLSNRSASTATAALAFEAMNHNHHNGDNNDNDDGMHSEQDEQDPLLALFRVHNSHRVKFDLSPRGRREEEEDHHQHDNDNDGDGKRKELKFNIKKFVQSSLFHHGNGSAVTASTSLSSSTSTLSSSSSCLIHSKASLDQEEELIMNKLLLGGRKQSLSSLGRVTSFLKSVRGSHGGSSAVAYHDFLEEDEEGQGAQHAIHTTNDSVDDNDVRPGKEPMHSSLSSSSSPSSSLSTSKERMGMYLRKAKRAHRITHRYRLAMKYYLLTLKEYQLYTNETNGNNPTRPPKINNKIKNKNNNNNATNDAFTTHILKCLNDVHHAQTTLNNSASIVEMGIRHEDRKEYVKALKMYTVAYRMRRDSLGEAHASLPVLLNMMGSVQIKRGEYEEALEIYELGLKRRGRRGGRKQNEEEEEEENGEEVEQSSEEQTNGVFYNMNPLTTSVTLRDMGMIFEHLGKEEKALRFYHASLKYAVKYLKQREVALAKMNVRKLSLGGGGGDDSSRGTGGDGSTIQVGNDGKEFSSDQDSSTDSFLENIDAHVDEPFSLEEVRIVKSTSIDKSLTKPVSSKKGEPPSVVTECESGEMELFLEKRFDRWAFSQEVAKSKSAKFYYDDLFVGPPQAAAPAAESDAARRIGNGEGADVDIAMTLHQIGQIHRRSHRYAAALSAYNASLRGMKQVFGSEHAHIAAILGNIGNLYMETGDNDEAFAIYQEVLGIETLHLGLSHPEVAVTLHNIATIECSRGNFAEGISLYKQVVEMQKIRFGHNHITVAVTLGCLADAYERMGNLENAMKIYEEALAIRMGVLTKYHLDVGRLMHKLGRLAASRQDYSTAMGHVKKAIEIYALNELPSNHLFMREMARDYADIRAGLAFGTVWPYFHLDDNIDAIFDC</sequence>
<evidence type="ECO:0000313" key="5">
    <source>
        <dbReference type="EMBL" id="KAL3787771.1"/>
    </source>
</evidence>